<reference evidence="2" key="1">
    <citation type="submission" date="2017-08" db="EMBL/GenBank/DDBJ databases">
        <title>A dynamic microbial community with high functional redundancy inhabits the cold, oxic subseafloor aquifer.</title>
        <authorList>
            <person name="Tully B.J."/>
            <person name="Wheat C.G."/>
            <person name="Glazer B.T."/>
            <person name="Huber J.A."/>
        </authorList>
    </citation>
    <scope>NUCLEOTIDE SEQUENCE [LARGE SCALE GENOMIC DNA]</scope>
</reference>
<organism evidence="1 2">
    <name type="scientific">SAR86 cluster bacterium</name>
    <dbReference type="NCBI Taxonomy" id="2030880"/>
    <lineage>
        <taxon>Bacteria</taxon>
        <taxon>Pseudomonadati</taxon>
        <taxon>Pseudomonadota</taxon>
        <taxon>Gammaproteobacteria</taxon>
        <taxon>SAR86 cluster</taxon>
    </lineage>
</organism>
<dbReference type="AlphaFoldDB" id="A0A2A4X297"/>
<evidence type="ECO:0000313" key="1">
    <source>
        <dbReference type="EMBL" id="PCI76660.1"/>
    </source>
</evidence>
<sequence>MKKILLIILLTQLTACMSFSDRPFRSARNSIEEQVPNIRLDKEFAISIGNSMLTFLDVVSLNEADISELDHVQVAVYNVESGGQKIDFNEIDFSDTLRSRGKNLHWETIVKVREDGDQVWVLVGMDRSRNSLDAVSVFILENSELVMINVDGDFDHMIEFALKPASDSRRDRDAG</sequence>
<evidence type="ECO:0000313" key="2">
    <source>
        <dbReference type="Proteomes" id="UP000218767"/>
    </source>
</evidence>
<protein>
    <recommendedName>
        <fullName evidence="3">DUF4252 domain-containing protein</fullName>
    </recommendedName>
</protein>
<dbReference type="InterPro" id="IPR025348">
    <property type="entry name" value="DUF4252"/>
</dbReference>
<dbReference type="Proteomes" id="UP000218767">
    <property type="component" value="Unassembled WGS sequence"/>
</dbReference>
<evidence type="ECO:0008006" key="3">
    <source>
        <dbReference type="Google" id="ProtNLM"/>
    </source>
</evidence>
<dbReference type="EMBL" id="NVUL01000054">
    <property type="protein sequence ID" value="PCI76660.1"/>
    <property type="molecule type" value="Genomic_DNA"/>
</dbReference>
<gene>
    <name evidence="1" type="ORF">COB20_10050</name>
</gene>
<name>A0A2A4X297_9GAMM</name>
<accession>A0A2A4X297</accession>
<comment type="caution">
    <text evidence="1">The sequence shown here is derived from an EMBL/GenBank/DDBJ whole genome shotgun (WGS) entry which is preliminary data.</text>
</comment>
<dbReference type="Pfam" id="PF14060">
    <property type="entry name" value="DUF4252"/>
    <property type="match status" value="1"/>
</dbReference>
<proteinExistence type="predicted"/>